<name>A0A084WKH1_ANOSI</name>
<gene>
    <name evidence="1" type="ORF">ZHAS_00018756</name>
</gene>
<protein>
    <submittedName>
        <fullName evidence="1 2">Uncharacterized protein</fullName>
    </submittedName>
</protein>
<dbReference type="Proteomes" id="UP000030765">
    <property type="component" value="Unassembled WGS sequence"/>
</dbReference>
<dbReference type="EnsemblMetazoa" id="ASIC018756-RA">
    <property type="protein sequence ID" value="ASIC018756-PA"/>
    <property type="gene ID" value="ASIC018756"/>
</dbReference>
<dbReference type="EMBL" id="ATLV01024122">
    <property type="status" value="NOT_ANNOTATED_CDS"/>
    <property type="molecule type" value="Genomic_DNA"/>
</dbReference>
<dbReference type="VEuPathDB" id="VectorBase:ASIC018756"/>
<evidence type="ECO:0000313" key="1">
    <source>
        <dbReference type="EMBL" id="KFB50715.1"/>
    </source>
</evidence>
<dbReference type="EMBL" id="KE525349">
    <property type="protein sequence ID" value="KFB50715.1"/>
    <property type="molecule type" value="Genomic_DNA"/>
</dbReference>
<keyword evidence="3" id="KW-1185">Reference proteome</keyword>
<proteinExistence type="predicted"/>
<reference evidence="1 3" key="1">
    <citation type="journal article" date="2014" name="BMC Genomics">
        <title>Genome sequence of Anopheles sinensis provides insight into genetics basis of mosquito competence for malaria parasites.</title>
        <authorList>
            <person name="Zhou D."/>
            <person name="Zhang D."/>
            <person name="Ding G."/>
            <person name="Shi L."/>
            <person name="Hou Q."/>
            <person name="Ye Y."/>
            <person name="Xu Y."/>
            <person name="Zhou H."/>
            <person name="Xiong C."/>
            <person name="Li S."/>
            <person name="Yu J."/>
            <person name="Hong S."/>
            <person name="Yu X."/>
            <person name="Zou P."/>
            <person name="Chen C."/>
            <person name="Chang X."/>
            <person name="Wang W."/>
            <person name="Lv Y."/>
            <person name="Sun Y."/>
            <person name="Ma L."/>
            <person name="Shen B."/>
            <person name="Zhu C."/>
        </authorList>
    </citation>
    <scope>NUCLEOTIDE SEQUENCE [LARGE SCALE GENOMIC DNA]</scope>
</reference>
<evidence type="ECO:0000313" key="2">
    <source>
        <dbReference type="EnsemblMetazoa" id="ASIC018756-PA"/>
    </source>
</evidence>
<reference evidence="2" key="2">
    <citation type="submission" date="2020-05" db="UniProtKB">
        <authorList>
            <consortium name="EnsemblMetazoa"/>
        </authorList>
    </citation>
    <scope>IDENTIFICATION</scope>
</reference>
<dbReference type="AlphaFoldDB" id="A0A084WKH1"/>
<organism evidence="1">
    <name type="scientific">Anopheles sinensis</name>
    <name type="common">Mosquito</name>
    <dbReference type="NCBI Taxonomy" id="74873"/>
    <lineage>
        <taxon>Eukaryota</taxon>
        <taxon>Metazoa</taxon>
        <taxon>Ecdysozoa</taxon>
        <taxon>Arthropoda</taxon>
        <taxon>Hexapoda</taxon>
        <taxon>Insecta</taxon>
        <taxon>Pterygota</taxon>
        <taxon>Neoptera</taxon>
        <taxon>Endopterygota</taxon>
        <taxon>Diptera</taxon>
        <taxon>Nematocera</taxon>
        <taxon>Culicoidea</taxon>
        <taxon>Culicidae</taxon>
        <taxon>Anophelinae</taxon>
        <taxon>Anopheles</taxon>
    </lineage>
</organism>
<evidence type="ECO:0000313" key="3">
    <source>
        <dbReference type="Proteomes" id="UP000030765"/>
    </source>
</evidence>
<accession>A0A084WKH1</accession>
<sequence length="92" mass="9857">MNDLLPQNITKSNERKRWKTSFQHTIDGICHERGLLPTCTNTPLNTNVSVNTKLNVDDGQLVARPVSGMSAFTGNAAHSALGSTASGSFRTG</sequence>